<dbReference type="EMBL" id="BROH01000010">
    <property type="protein sequence ID" value="GKY89156.1"/>
    <property type="molecule type" value="Genomic_DNA"/>
</dbReference>
<dbReference type="Pfam" id="PF01774">
    <property type="entry name" value="UreD"/>
    <property type="match status" value="1"/>
</dbReference>
<comment type="subunit">
    <text evidence="3">UreD, UreF and UreG form a complex that acts as a GTP-hydrolysis-dependent molecular chaperone, activating the urease apoprotein by helping to assemble the nickel containing metallocenter of UreC. The UreE protein probably delivers the nickel.</text>
</comment>
<dbReference type="HAMAP" id="MF_01384">
    <property type="entry name" value="UreD"/>
    <property type="match status" value="1"/>
</dbReference>
<sequence>MNQPAATIATSLEQPRARGQVRLTLKPGPGGGAIDGLRMSGSLKLMFPRPGGGAFEAVLVNTAGGVTGGDRFATEAVAGPGTALSLTTQAAERAYRAAGPEPGRIATRLMAGPGARLGWLPQETILYDGAHLSRRLQIDMAADARVLMVEPVVFGRAAMGEELRDARFHDRVEIRRAGALVWRDAVALAGDIAAQMDRAALGRGARAMASLVYAAPDADAHLDRLRALLPETAGASLVRAGLLAARILAPDSYTLRQSLVPALRLLNQDEIPRPWML</sequence>
<keyword evidence="3" id="KW-0996">Nickel insertion</keyword>
<dbReference type="PANTHER" id="PTHR33643">
    <property type="entry name" value="UREASE ACCESSORY PROTEIN D"/>
    <property type="match status" value="1"/>
</dbReference>
<comment type="subcellular location">
    <subcellularLocation>
        <location evidence="3">Cytoplasm</location>
    </subcellularLocation>
</comment>
<comment type="function">
    <text evidence="3">Required for maturation of urease via the functional incorporation of the urease nickel metallocenter.</text>
</comment>
<evidence type="ECO:0000313" key="5">
    <source>
        <dbReference type="Proteomes" id="UP001144205"/>
    </source>
</evidence>
<name>A0ABQ5LY29_9RHOB</name>
<comment type="caution">
    <text evidence="4">The sequence shown here is derived from an EMBL/GenBank/DDBJ whole genome shotgun (WGS) entry which is preliminary data.</text>
</comment>
<dbReference type="PANTHER" id="PTHR33643:SF1">
    <property type="entry name" value="UREASE ACCESSORY PROTEIN D"/>
    <property type="match status" value="1"/>
</dbReference>
<proteinExistence type="inferred from homology"/>
<evidence type="ECO:0000256" key="2">
    <source>
        <dbReference type="ARBA" id="ARBA00023186"/>
    </source>
</evidence>
<keyword evidence="3" id="KW-0963">Cytoplasm</keyword>
<comment type="similarity">
    <text evidence="1 3">Belongs to the UreD family.</text>
</comment>
<protein>
    <recommendedName>
        <fullName evidence="3">Urease accessory protein UreD</fullName>
    </recommendedName>
</protein>
<keyword evidence="5" id="KW-1185">Reference proteome</keyword>
<evidence type="ECO:0000313" key="4">
    <source>
        <dbReference type="EMBL" id="GKY89156.1"/>
    </source>
</evidence>
<dbReference type="InterPro" id="IPR002669">
    <property type="entry name" value="UreD"/>
</dbReference>
<evidence type="ECO:0000256" key="3">
    <source>
        <dbReference type="HAMAP-Rule" id="MF_01384"/>
    </source>
</evidence>
<evidence type="ECO:0000256" key="1">
    <source>
        <dbReference type="ARBA" id="ARBA00007177"/>
    </source>
</evidence>
<dbReference type="Proteomes" id="UP001144205">
    <property type="component" value="Unassembled WGS sequence"/>
</dbReference>
<accession>A0ABQ5LY29</accession>
<keyword evidence="2 3" id="KW-0143">Chaperone</keyword>
<reference evidence="4" key="1">
    <citation type="journal article" date="2023" name="Int. J. Syst. Evol. Microbiol.">
        <title>Sinisalibacter aestuarii sp. nov., isolated from estuarine sediment of the Arakawa River.</title>
        <authorList>
            <person name="Arafat S.T."/>
            <person name="Hirano S."/>
            <person name="Sato A."/>
            <person name="Takeuchi K."/>
            <person name="Yasuda T."/>
            <person name="Terahara T."/>
            <person name="Hamada M."/>
            <person name="Kobayashi T."/>
        </authorList>
    </citation>
    <scope>NUCLEOTIDE SEQUENCE</scope>
    <source>
        <strain evidence="4">B-399</strain>
    </source>
</reference>
<gene>
    <name evidence="3 4" type="primary">ureD</name>
    <name evidence="4" type="ORF">STA1M1_30250</name>
</gene>
<organism evidence="4 5">
    <name type="scientific">Sinisalibacter aestuarii</name>
    <dbReference type="NCBI Taxonomy" id="2949426"/>
    <lineage>
        <taxon>Bacteria</taxon>
        <taxon>Pseudomonadati</taxon>
        <taxon>Pseudomonadota</taxon>
        <taxon>Alphaproteobacteria</taxon>
        <taxon>Rhodobacterales</taxon>
        <taxon>Roseobacteraceae</taxon>
        <taxon>Sinisalibacter</taxon>
    </lineage>
</organism>
<dbReference type="RefSeq" id="WP_281843192.1">
    <property type="nucleotide sequence ID" value="NZ_BROH01000010.1"/>
</dbReference>